<dbReference type="AlphaFoldDB" id="A0A832WR65"/>
<name>A0A832WR65_9EURY</name>
<dbReference type="Proteomes" id="UP000619545">
    <property type="component" value="Unassembled WGS sequence"/>
</dbReference>
<comment type="caution">
    <text evidence="1">The sequence shown here is derived from an EMBL/GenBank/DDBJ whole genome shotgun (WGS) entry which is preliminary data.</text>
</comment>
<evidence type="ECO:0000313" key="2">
    <source>
        <dbReference type="Proteomes" id="UP000619545"/>
    </source>
</evidence>
<gene>
    <name evidence="1" type="ORF">HA336_01875</name>
</gene>
<sequence>MDPHETMRRALREGGVHRVRMSEPGRRLVVDSVGPYLRYPIVTAFVARRDDGAIVELVAFRDESVDVIETALAVEHREKGRDILVDANLKPLEDMYGVEADKEEVDRVVYAKVHPELHRLLGSEWLSVRFFGPTVGLGSGDVPTLVTRGLGAHIVSELLGEEPAFIDDGEKTHRPYQEVPPERVEWVLAELTARGYGVVFTKPAVEVLYTLCREGYASPDRVEWVYRTQRSWCERPESWPRRSIAERNLEALEYGLELLRDV</sequence>
<protein>
    <submittedName>
        <fullName evidence="1">Uncharacterized protein</fullName>
    </submittedName>
</protein>
<reference evidence="1" key="1">
    <citation type="journal article" date="2020" name="bioRxiv">
        <title>A rank-normalized archaeal taxonomy based on genome phylogeny resolves widespread incomplete and uneven classifications.</title>
        <authorList>
            <person name="Rinke C."/>
            <person name="Chuvochina M."/>
            <person name="Mussig A.J."/>
            <person name="Chaumeil P.-A."/>
            <person name="Waite D.W."/>
            <person name="Whitman W.B."/>
            <person name="Parks D.H."/>
            <person name="Hugenholtz P."/>
        </authorList>
    </citation>
    <scope>NUCLEOTIDE SEQUENCE</scope>
    <source>
        <strain evidence="1">UBA8853</strain>
    </source>
</reference>
<accession>A0A832WR65</accession>
<evidence type="ECO:0000313" key="1">
    <source>
        <dbReference type="EMBL" id="HII69966.1"/>
    </source>
</evidence>
<organism evidence="1 2">
    <name type="scientific">Methanopyrus kandleri</name>
    <dbReference type="NCBI Taxonomy" id="2320"/>
    <lineage>
        <taxon>Archaea</taxon>
        <taxon>Methanobacteriati</taxon>
        <taxon>Methanobacteriota</taxon>
        <taxon>Methanomada group</taxon>
        <taxon>Methanopyri</taxon>
        <taxon>Methanopyrales</taxon>
        <taxon>Methanopyraceae</taxon>
        <taxon>Methanopyrus</taxon>
    </lineage>
</organism>
<dbReference type="RefSeq" id="WP_011019174.1">
    <property type="nucleotide sequence ID" value="NZ_DUJS01000002.1"/>
</dbReference>
<proteinExistence type="predicted"/>
<dbReference type="EMBL" id="DUJS01000002">
    <property type="protein sequence ID" value="HII69966.1"/>
    <property type="molecule type" value="Genomic_DNA"/>
</dbReference>
<dbReference type="GeneID" id="1476906"/>